<dbReference type="FunFam" id="1.10.510.10:FF:000698">
    <property type="entry name" value="Serine/threonine-protein kinase tousled-like 1"/>
    <property type="match status" value="1"/>
</dbReference>
<organism evidence="11 13">
    <name type="scientific">Dracunculus medinensis</name>
    <name type="common">Guinea worm</name>
    <dbReference type="NCBI Taxonomy" id="318479"/>
    <lineage>
        <taxon>Eukaryota</taxon>
        <taxon>Metazoa</taxon>
        <taxon>Ecdysozoa</taxon>
        <taxon>Nematoda</taxon>
        <taxon>Chromadorea</taxon>
        <taxon>Rhabditida</taxon>
        <taxon>Spirurina</taxon>
        <taxon>Dracunculoidea</taxon>
        <taxon>Dracunculidae</taxon>
        <taxon>Dracunculus</taxon>
    </lineage>
</organism>
<keyword evidence="4" id="KW-0418">Kinase</keyword>
<sequence length="656" mass="76343">METNEVVITTASNVPAGVLISNIITSSIPVLPSVPNEYSNLSSGGSMSNDRDLESAEKPLVGVKYSKSLERKAPRKRKRLDEQRQERKITECFRVCFFSYRSINILQNFILGFLKEYQFHYRMELAKKDVLIEELQRTIDDLKQQAIRKDRRVEACKETIKRLLIEQNTMERKQAKAKCMEDCLRIGQFKPTRHREEFREMWSDGWAFEEIEKAQQKITNERNEIVNASQNLRKRKPANSLREIKRASSSSNDGFLPSTSTASGSCSLTSDDTFARPELPKELSFQEYIEQDEIYRLRKEHLKKEESELIAEKDRLERERNLHIRELKRVQYEEASRYKDHELLNKRYLLLSLLGKGGFSEVWRAFDLDENKTVACKIHHVNKEWKEDKKANYVKHAMREKDIHKTLDHPRIVRLFDLFTIDNHSFCTVLEYCDGNDLDFYLKQNKQIPEKEARSIIMQVVSALRYLAEKRPPIIHYDLKPANILLQSGTTSGAIKITDFGLSKVMDDADEGDSIELTSQGAGTYWYLPPETFVVGCNPPKISSKVDVWSVGVIFYQCLYGRRPFGHEQTQQKILEENTILKATEVNFPAKPTVSMAAQDFIRRCLQYRKEERADVFELSRHELFRPRGQVIFIFAYLNPPSSPSAKNTRFEDADF</sequence>
<dbReference type="AlphaFoldDB" id="A0A0N4UGG5"/>
<reference evidence="10 12" key="2">
    <citation type="submission" date="2018-11" db="EMBL/GenBank/DDBJ databases">
        <authorList>
            <consortium name="Pathogen Informatics"/>
        </authorList>
    </citation>
    <scope>NUCLEOTIDE SEQUENCE [LARGE SCALE GENOMIC DNA]</scope>
</reference>
<feature type="compositionally biased region" description="Polar residues" evidence="8">
    <location>
        <begin position="247"/>
        <end position="271"/>
    </location>
</feature>
<dbReference type="PANTHER" id="PTHR22974:SF23">
    <property type="entry name" value="TOUSLED-LIKE KINASE, ISOFORM G"/>
    <property type="match status" value="1"/>
</dbReference>
<dbReference type="STRING" id="318479.A0A0N4UGG5"/>
<evidence type="ECO:0000313" key="12">
    <source>
        <dbReference type="Proteomes" id="UP000274756"/>
    </source>
</evidence>
<reference evidence="13" key="1">
    <citation type="submission" date="2017-02" db="UniProtKB">
        <authorList>
            <consortium name="WormBaseParasite"/>
        </authorList>
    </citation>
    <scope>IDENTIFICATION</scope>
</reference>
<evidence type="ECO:0000256" key="2">
    <source>
        <dbReference type="ARBA" id="ARBA00022679"/>
    </source>
</evidence>
<dbReference type="InterPro" id="IPR008271">
    <property type="entry name" value="Ser/Thr_kinase_AS"/>
</dbReference>
<evidence type="ECO:0000256" key="8">
    <source>
        <dbReference type="SAM" id="MobiDB-lite"/>
    </source>
</evidence>
<dbReference type="SUPFAM" id="SSF56112">
    <property type="entry name" value="Protein kinase-like (PK-like)"/>
    <property type="match status" value="1"/>
</dbReference>
<protein>
    <submittedName>
        <fullName evidence="13">Protein kinase domain-containing protein</fullName>
    </submittedName>
</protein>
<dbReference type="Proteomes" id="UP000274756">
    <property type="component" value="Unassembled WGS sequence"/>
</dbReference>
<evidence type="ECO:0000313" key="11">
    <source>
        <dbReference type="Proteomes" id="UP000038040"/>
    </source>
</evidence>
<dbReference type="CDD" id="cd13990">
    <property type="entry name" value="STKc_TLK"/>
    <property type="match status" value="1"/>
</dbReference>
<dbReference type="Gene3D" id="1.10.510.10">
    <property type="entry name" value="Transferase(Phosphotransferase) domain 1"/>
    <property type="match status" value="1"/>
</dbReference>
<keyword evidence="7" id="KW-0175">Coiled coil</keyword>
<dbReference type="GO" id="GO:0007059">
    <property type="term" value="P:chromosome segregation"/>
    <property type="evidence" value="ECO:0007669"/>
    <property type="project" value="TreeGrafter"/>
</dbReference>
<evidence type="ECO:0000256" key="3">
    <source>
        <dbReference type="ARBA" id="ARBA00022741"/>
    </source>
</evidence>
<proteinExistence type="predicted"/>
<feature type="coiled-coil region" evidence="7">
    <location>
        <begin position="299"/>
        <end position="333"/>
    </location>
</feature>
<dbReference type="Proteomes" id="UP000038040">
    <property type="component" value="Unplaced"/>
</dbReference>
<gene>
    <name evidence="10" type="ORF">DME_LOCUS1313</name>
</gene>
<dbReference type="SMART" id="SM00220">
    <property type="entry name" value="S_TKc"/>
    <property type="match status" value="1"/>
</dbReference>
<keyword evidence="2" id="KW-0808">Transferase</keyword>
<evidence type="ECO:0000256" key="5">
    <source>
        <dbReference type="ARBA" id="ARBA00022840"/>
    </source>
</evidence>
<dbReference type="EMBL" id="UYYG01000018">
    <property type="protein sequence ID" value="VDN51340.1"/>
    <property type="molecule type" value="Genomic_DNA"/>
</dbReference>
<dbReference type="GO" id="GO:0004674">
    <property type="term" value="F:protein serine/threonine kinase activity"/>
    <property type="evidence" value="ECO:0007669"/>
    <property type="project" value="UniProtKB-KW"/>
</dbReference>
<dbReference type="PANTHER" id="PTHR22974">
    <property type="entry name" value="MIXED LINEAGE PROTEIN KINASE"/>
    <property type="match status" value="1"/>
</dbReference>
<evidence type="ECO:0000256" key="7">
    <source>
        <dbReference type="SAM" id="Coils"/>
    </source>
</evidence>
<keyword evidence="1" id="KW-0723">Serine/threonine-protein kinase</keyword>
<evidence type="ECO:0000256" key="6">
    <source>
        <dbReference type="PROSITE-ProRule" id="PRU10141"/>
    </source>
</evidence>
<dbReference type="GO" id="GO:0005634">
    <property type="term" value="C:nucleus"/>
    <property type="evidence" value="ECO:0007669"/>
    <property type="project" value="TreeGrafter"/>
</dbReference>
<feature type="region of interest" description="Disordered" evidence="8">
    <location>
        <begin position="232"/>
        <end position="271"/>
    </location>
</feature>
<evidence type="ECO:0000259" key="9">
    <source>
        <dbReference type="PROSITE" id="PS50011"/>
    </source>
</evidence>
<dbReference type="PROSITE" id="PS50011">
    <property type="entry name" value="PROTEIN_KINASE_DOM"/>
    <property type="match status" value="1"/>
</dbReference>
<dbReference type="Pfam" id="PF00069">
    <property type="entry name" value="Pkinase"/>
    <property type="match status" value="1"/>
</dbReference>
<dbReference type="InterPro" id="IPR017441">
    <property type="entry name" value="Protein_kinase_ATP_BS"/>
</dbReference>
<keyword evidence="3 6" id="KW-0547">Nucleotide-binding</keyword>
<feature type="domain" description="Protein kinase" evidence="9">
    <location>
        <begin position="348"/>
        <end position="625"/>
    </location>
</feature>
<evidence type="ECO:0000256" key="1">
    <source>
        <dbReference type="ARBA" id="ARBA00022527"/>
    </source>
</evidence>
<dbReference type="InterPro" id="IPR000719">
    <property type="entry name" value="Prot_kinase_dom"/>
</dbReference>
<dbReference type="GO" id="GO:0005524">
    <property type="term" value="F:ATP binding"/>
    <property type="evidence" value="ECO:0007669"/>
    <property type="project" value="UniProtKB-UniRule"/>
</dbReference>
<keyword evidence="5 6" id="KW-0067">ATP-binding</keyword>
<feature type="binding site" evidence="6">
    <location>
        <position position="377"/>
    </location>
    <ligand>
        <name>ATP</name>
        <dbReference type="ChEBI" id="CHEBI:30616"/>
    </ligand>
</feature>
<dbReference type="InterPro" id="IPR011009">
    <property type="entry name" value="Kinase-like_dom_sf"/>
</dbReference>
<dbReference type="PROSITE" id="PS00108">
    <property type="entry name" value="PROTEIN_KINASE_ST"/>
    <property type="match status" value="1"/>
</dbReference>
<evidence type="ECO:0000313" key="13">
    <source>
        <dbReference type="WBParaSite" id="DME_0000658401-mRNA-1"/>
    </source>
</evidence>
<keyword evidence="12" id="KW-1185">Reference proteome</keyword>
<dbReference type="WBParaSite" id="DME_0000658401-mRNA-1">
    <property type="protein sequence ID" value="DME_0000658401-mRNA-1"/>
    <property type="gene ID" value="DME_0000658401"/>
</dbReference>
<evidence type="ECO:0000256" key="4">
    <source>
        <dbReference type="ARBA" id="ARBA00022777"/>
    </source>
</evidence>
<feature type="coiled-coil region" evidence="7">
    <location>
        <begin position="125"/>
        <end position="173"/>
    </location>
</feature>
<accession>A0A0N4UGG5</accession>
<dbReference type="PROSITE" id="PS00107">
    <property type="entry name" value="PROTEIN_KINASE_ATP"/>
    <property type="match status" value="1"/>
</dbReference>
<name>A0A0N4UGG5_DRAME</name>
<dbReference type="GO" id="GO:0035556">
    <property type="term" value="P:intracellular signal transduction"/>
    <property type="evidence" value="ECO:0007669"/>
    <property type="project" value="TreeGrafter"/>
</dbReference>
<evidence type="ECO:0000313" key="10">
    <source>
        <dbReference type="EMBL" id="VDN51340.1"/>
    </source>
</evidence>
<dbReference type="OrthoDB" id="346907at2759"/>